<protein>
    <submittedName>
        <fullName evidence="4">GNAT family N-acetyltransferase</fullName>
    </submittedName>
</protein>
<dbReference type="InterPro" id="IPR000182">
    <property type="entry name" value="GNAT_dom"/>
</dbReference>
<dbReference type="EMBL" id="JAGSOG010000222">
    <property type="protein sequence ID" value="MBR7837688.1"/>
    <property type="molecule type" value="Genomic_DNA"/>
</dbReference>
<dbReference type="RefSeq" id="WP_212532154.1">
    <property type="nucleotide sequence ID" value="NZ_JAGSOG010000222.1"/>
</dbReference>
<evidence type="ECO:0000313" key="5">
    <source>
        <dbReference type="Proteomes" id="UP000675781"/>
    </source>
</evidence>
<accession>A0A941IUL7</accession>
<dbReference type="GO" id="GO:0016747">
    <property type="term" value="F:acyltransferase activity, transferring groups other than amino-acyl groups"/>
    <property type="evidence" value="ECO:0007669"/>
    <property type="project" value="InterPro"/>
</dbReference>
<keyword evidence="2" id="KW-0012">Acyltransferase</keyword>
<evidence type="ECO:0000256" key="2">
    <source>
        <dbReference type="ARBA" id="ARBA00023315"/>
    </source>
</evidence>
<comment type="caution">
    <text evidence="4">The sequence shown here is derived from an EMBL/GenBank/DDBJ whole genome shotgun (WGS) entry which is preliminary data.</text>
</comment>
<evidence type="ECO:0000256" key="1">
    <source>
        <dbReference type="ARBA" id="ARBA00022679"/>
    </source>
</evidence>
<reference evidence="4" key="1">
    <citation type="submission" date="2021-04" db="EMBL/GenBank/DDBJ databases">
        <title>Genome based classification of Actinospica acidithermotolerans sp. nov., an actinobacterium isolated from an Indonesian hot spring.</title>
        <authorList>
            <person name="Kusuma A.B."/>
            <person name="Putra K.E."/>
            <person name="Nafisah S."/>
            <person name="Loh J."/>
            <person name="Nouioui I."/>
            <person name="Goodfellow M."/>
        </authorList>
    </citation>
    <scope>NUCLEOTIDE SEQUENCE</scope>
    <source>
        <strain evidence="4">CSCA 57</strain>
    </source>
</reference>
<dbReference type="PANTHER" id="PTHR43877:SF2">
    <property type="entry name" value="AMINOALKYLPHOSPHONATE N-ACETYLTRANSFERASE-RELATED"/>
    <property type="match status" value="1"/>
</dbReference>
<keyword evidence="5" id="KW-1185">Reference proteome</keyword>
<dbReference type="PROSITE" id="PS51186">
    <property type="entry name" value="GNAT"/>
    <property type="match status" value="1"/>
</dbReference>
<evidence type="ECO:0000313" key="4">
    <source>
        <dbReference type="EMBL" id="MBR7837688.1"/>
    </source>
</evidence>
<dbReference type="Gene3D" id="3.40.630.30">
    <property type="match status" value="1"/>
</dbReference>
<dbReference type="Proteomes" id="UP000675781">
    <property type="component" value="Unassembled WGS sequence"/>
</dbReference>
<dbReference type="SUPFAM" id="SSF55729">
    <property type="entry name" value="Acyl-CoA N-acyltransferases (Nat)"/>
    <property type="match status" value="1"/>
</dbReference>
<sequence length="199" mass="20952">MMDATKALMLTPADGPALSAVAELVAAAVNRREALGLAGPLTAGEYRAHLERLLELAAAGDAGLGVVTDAQGVVLGTAQWTRSPYRTRRVLAEIDRVCVAPHARGFGVGRILVELAVADAADHGVEVLGLEVRGNNHGALALYERCGFRRTGLIPNAVAEDLDRYDVVLMHRELPRPHGLRLVGSEPIGSGSSTPRRAG</sequence>
<feature type="domain" description="N-acetyltransferase" evidence="3">
    <location>
        <begin position="8"/>
        <end position="175"/>
    </location>
</feature>
<keyword evidence="1" id="KW-0808">Transferase</keyword>
<dbReference type="InterPro" id="IPR016181">
    <property type="entry name" value="Acyl_CoA_acyltransferase"/>
</dbReference>
<gene>
    <name evidence="4" type="ORF">KDL01_30700</name>
</gene>
<dbReference type="AlphaFoldDB" id="A0A941IUL7"/>
<evidence type="ECO:0000259" key="3">
    <source>
        <dbReference type="PROSITE" id="PS51186"/>
    </source>
</evidence>
<dbReference type="CDD" id="cd04301">
    <property type="entry name" value="NAT_SF"/>
    <property type="match status" value="1"/>
</dbReference>
<proteinExistence type="predicted"/>
<dbReference type="PANTHER" id="PTHR43877">
    <property type="entry name" value="AMINOALKYLPHOSPHONATE N-ACETYLTRANSFERASE-RELATED-RELATED"/>
    <property type="match status" value="1"/>
</dbReference>
<organism evidence="4 5">
    <name type="scientific">Actinospica durhamensis</name>
    <dbReference type="NCBI Taxonomy" id="1508375"/>
    <lineage>
        <taxon>Bacteria</taxon>
        <taxon>Bacillati</taxon>
        <taxon>Actinomycetota</taxon>
        <taxon>Actinomycetes</taxon>
        <taxon>Catenulisporales</taxon>
        <taxon>Actinospicaceae</taxon>
        <taxon>Actinospica</taxon>
    </lineage>
</organism>
<dbReference type="Pfam" id="PF00583">
    <property type="entry name" value="Acetyltransf_1"/>
    <property type="match status" value="1"/>
</dbReference>
<name>A0A941IUL7_9ACTN</name>
<dbReference type="InterPro" id="IPR050832">
    <property type="entry name" value="Bact_Acetyltransf"/>
</dbReference>